<dbReference type="KEGG" id="bcom:BAUCODRAFT_43592"/>
<dbReference type="EMBL" id="KB445556">
    <property type="protein sequence ID" value="EMC95905.1"/>
    <property type="molecule type" value="Genomic_DNA"/>
</dbReference>
<dbReference type="GO" id="GO:0016592">
    <property type="term" value="C:mediator complex"/>
    <property type="evidence" value="ECO:0007669"/>
    <property type="project" value="InterPro"/>
</dbReference>
<evidence type="ECO:0000256" key="5">
    <source>
        <dbReference type="ARBA" id="ARBA00023163"/>
    </source>
</evidence>
<dbReference type="GO" id="GO:0003712">
    <property type="term" value="F:transcription coregulator activity"/>
    <property type="evidence" value="ECO:0007669"/>
    <property type="project" value="InterPro"/>
</dbReference>
<dbReference type="GeneID" id="19114312"/>
<dbReference type="Pfam" id="PF10018">
    <property type="entry name" value="Med4"/>
    <property type="match status" value="1"/>
</dbReference>
<dbReference type="STRING" id="717646.M2NAN4"/>
<comment type="subunit">
    <text evidence="8">Component of the Mediator complex.</text>
</comment>
<evidence type="ECO:0000256" key="6">
    <source>
        <dbReference type="ARBA" id="ARBA00023242"/>
    </source>
</evidence>
<evidence type="ECO:0000256" key="1">
    <source>
        <dbReference type="ARBA" id="ARBA00004123"/>
    </source>
</evidence>
<dbReference type="OrthoDB" id="1929813at2759"/>
<dbReference type="InterPro" id="IPR019258">
    <property type="entry name" value="Mediator_Med4"/>
</dbReference>
<evidence type="ECO:0000256" key="2">
    <source>
        <dbReference type="ARBA" id="ARBA00009626"/>
    </source>
</evidence>
<gene>
    <name evidence="8" type="primary">MED4</name>
    <name evidence="9" type="ORF">BAUCODRAFT_43592</name>
</gene>
<evidence type="ECO:0000256" key="3">
    <source>
        <dbReference type="ARBA" id="ARBA00020629"/>
    </source>
</evidence>
<evidence type="ECO:0000313" key="10">
    <source>
        <dbReference type="Proteomes" id="UP000011761"/>
    </source>
</evidence>
<keyword evidence="10" id="KW-1185">Reference proteome</keyword>
<sequence>YQSIEQSLQQLVDSIAAYNPSVSAADELVAADDTLDAGLVKLAEHQRNVLRIGELKRIAHTNDERIKGHFRAIAQLRKEMTSIPTTDDAGTNHNVSVDELLEYARFISPTTVPPTFRRQDVALPAVKPDMDAQMSNGISTPPAVPANDMSSPYIKSSALVDQAITETDKAWLNPVQGLPFEPWPSHAIIASGALADIQRMMEQGRD</sequence>
<dbReference type="OMA" id="WYPWPSN"/>
<comment type="function">
    <text evidence="8">Component of the Mediator complex, a coactivator involved in the regulated transcription of nearly all RNA polymerase II-dependent genes. Mediator functions as a bridge to convey information from gene-specific regulatory proteins to the basal RNA polymerase II transcription machinery. Mediator is recruited to promoters by direct interactions with regulatory proteins and serves as a scaffold for the assembly of a functional preinitiation complex with RNA polymerase II and the general transcription factors.</text>
</comment>
<organism evidence="9 10">
    <name type="scientific">Baudoinia panamericana (strain UAMH 10762)</name>
    <name type="common">Angels' share fungus</name>
    <name type="synonym">Baudoinia compniacensis (strain UAMH 10762)</name>
    <dbReference type="NCBI Taxonomy" id="717646"/>
    <lineage>
        <taxon>Eukaryota</taxon>
        <taxon>Fungi</taxon>
        <taxon>Dikarya</taxon>
        <taxon>Ascomycota</taxon>
        <taxon>Pezizomycotina</taxon>
        <taxon>Dothideomycetes</taxon>
        <taxon>Dothideomycetidae</taxon>
        <taxon>Mycosphaerellales</taxon>
        <taxon>Teratosphaeriaceae</taxon>
        <taxon>Baudoinia</taxon>
    </lineage>
</organism>
<evidence type="ECO:0000256" key="7">
    <source>
        <dbReference type="ARBA" id="ARBA00031257"/>
    </source>
</evidence>
<proteinExistence type="inferred from homology"/>
<keyword evidence="5 8" id="KW-0804">Transcription</keyword>
<evidence type="ECO:0000256" key="4">
    <source>
        <dbReference type="ARBA" id="ARBA00023015"/>
    </source>
</evidence>
<protein>
    <recommendedName>
        <fullName evidence="3 8">Mediator of RNA polymerase II transcription subunit 4</fullName>
    </recommendedName>
    <alternativeName>
        <fullName evidence="7 8">Mediator complex subunit 4</fullName>
    </alternativeName>
</protein>
<dbReference type="RefSeq" id="XP_007676889.1">
    <property type="nucleotide sequence ID" value="XM_007678699.1"/>
</dbReference>
<comment type="subcellular location">
    <subcellularLocation>
        <location evidence="1 8">Nucleus</location>
    </subcellularLocation>
</comment>
<evidence type="ECO:0000256" key="8">
    <source>
        <dbReference type="RuleBase" id="RU364141"/>
    </source>
</evidence>
<dbReference type="Proteomes" id="UP000011761">
    <property type="component" value="Unassembled WGS sequence"/>
</dbReference>
<comment type="similarity">
    <text evidence="2 8">Belongs to the Mediator complex subunit 4 family.</text>
</comment>
<accession>M2NAN4</accession>
<dbReference type="GO" id="GO:0006357">
    <property type="term" value="P:regulation of transcription by RNA polymerase II"/>
    <property type="evidence" value="ECO:0007669"/>
    <property type="project" value="InterPro"/>
</dbReference>
<name>M2NAN4_BAUPA</name>
<feature type="non-terminal residue" evidence="9">
    <location>
        <position position="206"/>
    </location>
</feature>
<keyword evidence="4 8" id="KW-0805">Transcription regulation</keyword>
<evidence type="ECO:0000313" key="9">
    <source>
        <dbReference type="EMBL" id="EMC95905.1"/>
    </source>
</evidence>
<feature type="non-terminal residue" evidence="9">
    <location>
        <position position="1"/>
    </location>
</feature>
<dbReference type="HOGENOM" id="CLU_057381_0_0_1"/>
<keyword evidence="6 8" id="KW-0539">Nucleus</keyword>
<keyword evidence="8" id="KW-0010">Activator</keyword>
<dbReference type="eggNOG" id="ENOG502SCD7">
    <property type="taxonomic scope" value="Eukaryota"/>
</dbReference>
<reference evidence="9 10" key="1">
    <citation type="journal article" date="2012" name="PLoS Pathog.">
        <title>Diverse lifestyles and strategies of plant pathogenesis encoded in the genomes of eighteen Dothideomycetes fungi.</title>
        <authorList>
            <person name="Ohm R.A."/>
            <person name="Feau N."/>
            <person name="Henrissat B."/>
            <person name="Schoch C.L."/>
            <person name="Horwitz B.A."/>
            <person name="Barry K.W."/>
            <person name="Condon B.J."/>
            <person name="Copeland A.C."/>
            <person name="Dhillon B."/>
            <person name="Glaser F."/>
            <person name="Hesse C.N."/>
            <person name="Kosti I."/>
            <person name="LaButti K."/>
            <person name="Lindquist E.A."/>
            <person name="Lucas S."/>
            <person name="Salamov A.A."/>
            <person name="Bradshaw R.E."/>
            <person name="Ciuffetti L."/>
            <person name="Hamelin R.C."/>
            <person name="Kema G.H.J."/>
            <person name="Lawrence C."/>
            <person name="Scott J.A."/>
            <person name="Spatafora J.W."/>
            <person name="Turgeon B.G."/>
            <person name="de Wit P.J.G.M."/>
            <person name="Zhong S."/>
            <person name="Goodwin S.B."/>
            <person name="Grigoriev I.V."/>
        </authorList>
    </citation>
    <scope>NUCLEOTIDE SEQUENCE [LARGE SCALE GENOMIC DNA]</scope>
    <source>
        <strain evidence="9 10">UAMH 10762</strain>
    </source>
</reference>
<dbReference type="AlphaFoldDB" id="M2NAN4"/>